<evidence type="ECO:0000313" key="6">
    <source>
        <dbReference type="EMBL" id="ADR35318.1"/>
    </source>
</evidence>
<dbReference type="InterPro" id="IPR009057">
    <property type="entry name" value="Homeodomain-like_sf"/>
</dbReference>
<organism evidence="6 7">
    <name type="scientific">Sulfuricurvum kujiense (strain ATCC BAA-921 / DSM 16994 / JCM 11577 / YK-1)</name>
    <dbReference type="NCBI Taxonomy" id="709032"/>
    <lineage>
        <taxon>Bacteria</taxon>
        <taxon>Pseudomonadati</taxon>
        <taxon>Campylobacterota</taxon>
        <taxon>Epsilonproteobacteria</taxon>
        <taxon>Campylobacterales</taxon>
        <taxon>Sulfurimonadaceae</taxon>
        <taxon>Sulfuricurvum</taxon>
    </lineage>
</organism>
<dbReference type="KEGG" id="sku:Sulku_2668"/>
<dbReference type="Pfam" id="PF00440">
    <property type="entry name" value="TetR_N"/>
    <property type="match status" value="1"/>
</dbReference>
<proteinExistence type="predicted"/>
<sequence>MTKSKEQNIYYHHNNLREAIILEVLKILETKTLSSINVRGLSDRLGVSSTAIYRHFSSKEHLFKAVILKGFEQLDAELRIIFLDDQKNIKYKIYDIGKTYIDFAIASPARYRLMLSNQLTKLKKESCDFQNTSLENTFFMIVSLFEMAQKTGLFLPKTPQKQAIVFFAMIHGQASLFLDGHSMIREEKEKIFEMTFEVMMRGLKE</sequence>
<dbReference type="AlphaFoldDB" id="E4U3Q2"/>
<protein>
    <submittedName>
        <fullName evidence="6">Regulatory protein TetR</fullName>
    </submittedName>
</protein>
<dbReference type="RefSeq" id="WP_013449930.1">
    <property type="nucleotide sequence ID" value="NC_014754.1"/>
</dbReference>
<dbReference type="Gene3D" id="1.10.357.10">
    <property type="entry name" value="Tetracycline Repressor, domain 2"/>
    <property type="match status" value="1"/>
</dbReference>
<dbReference type="InterPro" id="IPR050624">
    <property type="entry name" value="HTH-type_Tx_Regulator"/>
</dbReference>
<feature type="domain" description="HTH tetR-type" evidence="5">
    <location>
        <begin position="14"/>
        <end position="74"/>
    </location>
</feature>
<dbReference type="PANTHER" id="PTHR43479">
    <property type="entry name" value="ACREF/ENVCD OPERON REPRESSOR-RELATED"/>
    <property type="match status" value="1"/>
</dbReference>
<dbReference type="EMBL" id="CP002356">
    <property type="protein sequence ID" value="ADR35318.1"/>
    <property type="molecule type" value="Genomic_DNA"/>
</dbReference>
<evidence type="ECO:0000256" key="4">
    <source>
        <dbReference type="PROSITE-ProRule" id="PRU00335"/>
    </source>
</evidence>
<dbReference type="OrthoDB" id="9793734at2"/>
<evidence type="ECO:0000259" key="5">
    <source>
        <dbReference type="PROSITE" id="PS50977"/>
    </source>
</evidence>
<dbReference type="SUPFAM" id="SSF48498">
    <property type="entry name" value="Tetracyclin repressor-like, C-terminal domain"/>
    <property type="match status" value="1"/>
</dbReference>
<evidence type="ECO:0000256" key="3">
    <source>
        <dbReference type="ARBA" id="ARBA00023163"/>
    </source>
</evidence>
<dbReference type="PANTHER" id="PTHR43479:SF11">
    <property type="entry name" value="ACREF_ENVCD OPERON REPRESSOR-RELATED"/>
    <property type="match status" value="1"/>
</dbReference>
<dbReference type="HOGENOM" id="CLU_069356_40_4_7"/>
<dbReference type="GO" id="GO:0003677">
    <property type="term" value="F:DNA binding"/>
    <property type="evidence" value="ECO:0007669"/>
    <property type="project" value="UniProtKB-UniRule"/>
</dbReference>
<keyword evidence="2 4" id="KW-0238">DNA-binding</keyword>
<geneLocation type="plasmid" evidence="6 7">
    <name>pSULKU01</name>
</geneLocation>
<dbReference type="InterPro" id="IPR025996">
    <property type="entry name" value="MT1864/Rv1816-like_C"/>
</dbReference>
<reference evidence="6 7" key="1">
    <citation type="journal article" date="2012" name="Stand. Genomic Sci.">
        <title>Complete genome sequence of the sulfur compounds oxidizing chemolithoautotroph Sulfuricurvum kujiense type strain (YK-1(T)).</title>
        <authorList>
            <person name="Han C."/>
            <person name="Kotsyurbenko O."/>
            <person name="Chertkov O."/>
            <person name="Held B."/>
            <person name="Lapidus A."/>
            <person name="Nolan M."/>
            <person name="Lucas S."/>
            <person name="Hammon N."/>
            <person name="Deshpande S."/>
            <person name="Cheng J.F."/>
            <person name="Tapia R."/>
            <person name="Goodwin L.A."/>
            <person name="Pitluck S."/>
            <person name="Liolios K."/>
            <person name="Pagani I."/>
            <person name="Ivanova N."/>
            <person name="Mavromatis K."/>
            <person name="Mikhailova N."/>
            <person name="Pati A."/>
            <person name="Chen A."/>
            <person name="Palaniappan K."/>
            <person name="Land M."/>
            <person name="Hauser L."/>
            <person name="Chang Y.J."/>
            <person name="Jeffries C.D."/>
            <person name="Brambilla E.M."/>
            <person name="Rohde M."/>
            <person name="Spring S."/>
            <person name="Sikorski J."/>
            <person name="Goker M."/>
            <person name="Woyke T."/>
            <person name="Bristow J."/>
            <person name="Eisen J.A."/>
            <person name="Markowitz V."/>
            <person name="Hugenholtz P."/>
            <person name="Kyrpides N.C."/>
            <person name="Klenk H.P."/>
            <person name="Detter J.C."/>
        </authorList>
    </citation>
    <scope>NUCLEOTIDE SEQUENCE [LARGE SCALE GENOMIC DNA]</scope>
    <source>
        <strain evidence="7">ATCC BAA-921 / DSM 16994 / JCM 11577 / YK-1</strain>
    </source>
</reference>
<evidence type="ECO:0000256" key="2">
    <source>
        <dbReference type="ARBA" id="ARBA00023125"/>
    </source>
</evidence>
<feature type="DNA-binding region" description="H-T-H motif" evidence="4">
    <location>
        <begin position="37"/>
        <end position="56"/>
    </location>
</feature>
<accession>E4U3Q2</accession>
<evidence type="ECO:0000256" key="1">
    <source>
        <dbReference type="ARBA" id="ARBA00023015"/>
    </source>
</evidence>
<dbReference type="PROSITE" id="PS50977">
    <property type="entry name" value="HTH_TETR_2"/>
    <property type="match status" value="1"/>
</dbReference>
<name>E4U3Q2_SULKY</name>
<dbReference type="InterPro" id="IPR036271">
    <property type="entry name" value="Tet_transcr_reg_TetR-rel_C_sf"/>
</dbReference>
<evidence type="ECO:0000313" key="7">
    <source>
        <dbReference type="Proteomes" id="UP000008721"/>
    </source>
</evidence>
<keyword evidence="6" id="KW-0614">Plasmid</keyword>
<keyword evidence="1" id="KW-0805">Transcription regulation</keyword>
<gene>
    <name evidence="6" type="ordered locus">Sulku_2668</name>
</gene>
<dbReference type="eggNOG" id="COG1309">
    <property type="taxonomic scope" value="Bacteria"/>
</dbReference>
<dbReference type="Proteomes" id="UP000008721">
    <property type="component" value="Plasmid pSULKU01"/>
</dbReference>
<keyword evidence="7" id="KW-1185">Reference proteome</keyword>
<keyword evidence="3" id="KW-0804">Transcription</keyword>
<dbReference type="InterPro" id="IPR001647">
    <property type="entry name" value="HTH_TetR"/>
</dbReference>
<dbReference type="Pfam" id="PF13305">
    <property type="entry name" value="TetR_C_33"/>
    <property type="match status" value="1"/>
</dbReference>
<dbReference type="SUPFAM" id="SSF46689">
    <property type="entry name" value="Homeodomain-like"/>
    <property type="match status" value="1"/>
</dbReference>